<protein>
    <submittedName>
        <fullName evidence="2">RES domain-containing protein</fullName>
    </submittedName>
</protein>
<reference evidence="2 3" key="1">
    <citation type="submission" date="2011-09" db="EMBL/GenBank/DDBJ databases">
        <title>Complete sequence of chromosome of Thioflavicoccus mobilis 8321.</title>
        <authorList>
            <consortium name="US DOE Joint Genome Institute"/>
            <person name="Lucas S."/>
            <person name="Han J."/>
            <person name="Lapidus A."/>
            <person name="Cheng J.-F."/>
            <person name="Goodwin L."/>
            <person name="Pitluck S."/>
            <person name="Peters L."/>
            <person name="Ovchinnikova G."/>
            <person name="Lu M."/>
            <person name="Detter J.C."/>
            <person name="Han C."/>
            <person name="Tapia R."/>
            <person name="Land M."/>
            <person name="Hauser L."/>
            <person name="Kyrpides N."/>
            <person name="Ivanova N."/>
            <person name="Pagani I."/>
            <person name="Vogl K."/>
            <person name="Liu Z."/>
            <person name="Imhoff J."/>
            <person name="Thiel V."/>
            <person name="Frigaard N.-U."/>
            <person name="Bryant D."/>
            <person name="Woyke T."/>
        </authorList>
    </citation>
    <scope>NUCLEOTIDE SEQUENCE [LARGE SCALE GENOMIC DNA]</scope>
    <source>
        <strain evidence="2 3">8321</strain>
    </source>
</reference>
<accession>L0GZF2</accession>
<dbReference type="Proteomes" id="UP000010816">
    <property type="component" value="Chromosome"/>
</dbReference>
<dbReference type="InterPro" id="IPR014914">
    <property type="entry name" value="RES_dom"/>
</dbReference>
<name>L0GZF2_9GAMM</name>
<organism evidence="2 3">
    <name type="scientific">Thioflavicoccus mobilis 8321</name>
    <dbReference type="NCBI Taxonomy" id="765912"/>
    <lineage>
        <taxon>Bacteria</taxon>
        <taxon>Pseudomonadati</taxon>
        <taxon>Pseudomonadota</taxon>
        <taxon>Gammaproteobacteria</taxon>
        <taxon>Chromatiales</taxon>
        <taxon>Chromatiaceae</taxon>
        <taxon>Thioflavicoccus</taxon>
    </lineage>
</organism>
<gene>
    <name evidence="2" type="ORF">Thimo_3475</name>
</gene>
<dbReference type="Pfam" id="PF08808">
    <property type="entry name" value="RES"/>
    <property type="match status" value="1"/>
</dbReference>
<dbReference type="SMART" id="SM00953">
    <property type="entry name" value="RES"/>
    <property type="match status" value="1"/>
</dbReference>
<dbReference type="PATRIC" id="fig|765912.4.peg.3405"/>
<dbReference type="AlphaFoldDB" id="L0GZF2"/>
<keyword evidence="3" id="KW-1185">Reference proteome</keyword>
<dbReference type="OrthoDB" id="9799238at2"/>
<feature type="domain" description="RES" evidence="1">
    <location>
        <begin position="70"/>
        <end position="207"/>
    </location>
</feature>
<dbReference type="HOGENOM" id="CLU_097447_0_0_6"/>
<evidence type="ECO:0000313" key="2">
    <source>
        <dbReference type="EMBL" id="AGA92138.1"/>
    </source>
</evidence>
<evidence type="ECO:0000259" key="1">
    <source>
        <dbReference type="SMART" id="SM00953"/>
    </source>
</evidence>
<proteinExistence type="predicted"/>
<dbReference type="STRING" id="765912.Thimo_3475"/>
<dbReference type="eggNOG" id="ENOG502ZAMM">
    <property type="taxonomic scope" value="Bacteria"/>
</dbReference>
<dbReference type="EMBL" id="CP003051">
    <property type="protein sequence ID" value="AGA92138.1"/>
    <property type="molecule type" value="Genomic_DNA"/>
</dbReference>
<evidence type="ECO:0000313" key="3">
    <source>
        <dbReference type="Proteomes" id="UP000010816"/>
    </source>
</evidence>
<dbReference type="RefSeq" id="WP_015282265.1">
    <property type="nucleotide sequence ID" value="NC_019940.1"/>
</dbReference>
<dbReference type="KEGG" id="tmb:Thimo_3475"/>
<sequence>MDLWDRCRERLDIAPLGGELLRMVESQQQVATSELVDDLTEQALLEDLIERSKPPRPAGTGRLHYLLATPFRYPPLRHGSRFGGRFEASLFYGARRLPTLLAEAAYYRFVFWAAMAAPPPSGRLLTQHSVFAARWQAARGVRLQDPPCADHEPILRDPQDYRATQRLGSALREVGVGAIEYRSARDAEGGINVALFQPDALVSRTPLRPQAWLCETSAARVRFTCPDGQQLHELPIEGFLIDGVLPRPAA</sequence>